<reference evidence="1 2" key="1">
    <citation type="submission" date="2018-06" db="EMBL/GenBank/DDBJ databases">
        <authorList>
            <consortium name="Pathogen Informatics"/>
            <person name="Doyle S."/>
        </authorList>
    </citation>
    <scope>NUCLEOTIDE SEQUENCE [LARGE SCALE GENOMIC DNA]</scope>
    <source>
        <strain evidence="1 2">NCTC13315</strain>
    </source>
</reference>
<gene>
    <name evidence="1" type="ORF">NCTC13315_00992</name>
</gene>
<sequence length="488" mass="56974">MQFFKENKLRISQVFNLNKSQAELDFIDIELETDISLFLDPHFLANKNDRWSQEATRTIRSFFQHLLNLLISHQLDHAKQLFQNLYEPNETCLGLSKRKPQGHGVGPKDTNKIFENILQSKAMKSGLVGDLEDFIIFVDNFNKDKLSDMTTNIIRMHLINYTQEQCQLWNIPLTSSIQSGPFWNKSANSWNNIYTEMLVIDSKRYLLVPKGVVSYIKEYTHQRFHRYFALHFLQQEHLRLNTALVQMRKRKDGSIERYVTKKSLIENELPGTKYDLNAFVEKHPQIFQDFKNAMKKPSVSLENKDFSKVEITEIAAFLKDKLIAIPLGHKGATQFHDCIIGILELLFYPELICPQKEHEIHNGRKRIDITFDNAARNGLFFELSKSLSCQFLFIECKNYKGDPKNPELDQLSGRFSPNRGKVGILVCREIDNLSLFCKRCSDTYKDDRGLILPLMDTDLLEVLDSYLEGRPKQLSEMLRLRRRNIQIN</sequence>
<organism evidence="1 2">
    <name type="scientific">Legionella beliardensis</name>
    <dbReference type="NCBI Taxonomy" id="91822"/>
    <lineage>
        <taxon>Bacteria</taxon>
        <taxon>Pseudomonadati</taxon>
        <taxon>Pseudomonadota</taxon>
        <taxon>Gammaproteobacteria</taxon>
        <taxon>Legionellales</taxon>
        <taxon>Legionellaceae</taxon>
        <taxon>Legionella</taxon>
    </lineage>
</organism>
<proteinExistence type="predicted"/>
<accession>A0A378I0G2</accession>
<dbReference type="EMBL" id="UGNV01000001">
    <property type="protein sequence ID" value="STX28462.1"/>
    <property type="molecule type" value="Genomic_DNA"/>
</dbReference>
<keyword evidence="2" id="KW-1185">Reference proteome</keyword>
<dbReference type="AlphaFoldDB" id="A0A378I0G2"/>
<dbReference type="RefSeq" id="WP_115302207.1">
    <property type="nucleotide sequence ID" value="NZ_CAAAHO010000001.1"/>
</dbReference>
<evidence type="ECO:0008006" key="3">
    <source>
        <dbReference type="Google" id="ProtNLM"/>
    </source>
</evidence>
<dbReference type="Proteomes" id="UP000254968">
    <property type="component" value="Unassembled WGS sequence"/>
</dbReference>
<evidence type="ECO:0000313" key="2">
    <source>
        <dbReference type="Proteomes" id="UP000254968"/>
    </source>
</evidence>
<name>A0A378I0G2_9GAMM</name>
<protein>
    <recommendedName>
        <fullName evidence="3">Restriction endonuclease type IV Mrr domain-containing protein</fullName>
    </recommendedName>
</protein>
<dbReference type="OrthoDB" id="6691177at2"/>
<evidence type="ECO:0000313" key="1">
    <source>
        <dbReference type="EMBL" id="STX28462.1"/>
    </source>
</evidence>